<gene>
    <name evidence="1" type="ORF">PBRASI_LOCUS434</name>
</gene>
<protein>
    <submittedName>
        <fullName evidence="1">11150_t:CDS:1</fullName>
    </submittedName>
</protein>
<reference evidence="1" key="1">
    <citation type="submission" date="2021-06" db="EMBL/GenBank/DDBJ databases">
        <authorList>
            <person name="Kallberg Y."/>
            <person name="Tangrot J."/>
            <person name="Rosling A."/>
        </authorList>
    </citation>
    <scope>NUCLEOTIDE SEQUENCE</scope>
    <source>
        <strain evidence="1">BR232B</strain>
    </source>
</reference>
<evidence type="ECO:0000313" key="2">
    <source>
        <dbReference type="Proteomes" id="UP000789739"/>
    </source>
</evidence>
<dbReference type="OrthoDB" id="2358744at2759"/>
<organism evidence="1 2">
    <name type="scientific">Paraglomus brasilianum</name>
    <dbReference type="NCBI Taxonomy" id="144538"/>
    <lineage>
        <taxon>Eukaryota</taxon>
        <taxon>Fungi</taxon>
        <taxon>Fungi incertae sedis</taxon>
        <taxon>Mucoromycota</taxon>
        <taxon>Glomeromycotina</taxon>
        <taxon>Glomeromycetes</taxon>
        <taxon>Paraglomerales</taxon>
        <taxon>Paraglomeraceae</taxon>
        <taxon>Paraglomus</taxon>
    </lineage>
</organism>
<evidence type="ECO:0000313" key="1">
    <source>
        <dbReference type="EMBL" id="CAG8458252.1"/>
    </source>
</evidence>
<comment type="caution">
    <text evidence="1">The sequence shown here is derived from an EMBL/GenBank/DDBJ whole genome shotgun (WGS) entry which is preliminary data.</text>
</comment>
<accession>A0A9N8YVC2</accession>
<name>A0A9N8YVC2_9GLOM</name>
<proteinExistence type="predicted"/>
<keyword evidence="2" id="KW-1185">Reference proteome</keyword>
<dbReference type="EMBL" id="CAJVPI010000021">
    <property type="protein sequence ID" value="CAG8458252.1"/>
    <property type="molecule type" value="Genomic_DNA"/>
</dbReference>
<dbReference type="AlphaFoldDB" id="A0A9N8YVC2"/>
<dbReference type="Proteomes" id="UP000789739">
    <property type="component" value="Unassembled WGS sequence"/>
</dbReference>
<sequence>MTNGHNTIDLYYIDKQDIVNVDNVNIREAIHERYDGEIIVYQSEFRQHNNKAKIHFNLAHSAMSSWAVNIDMICVMGGNLTFGIWFRTPTFAQSSRPIANGCPPPNVWIEVFYDRDPDRSHALSKSALFGNT</sequence>